<sequence>MIFSVISALSPRRRNKPKRPMEPDCAPANPLTPPVLERTILWTGSEALVPPLRGSPLARIPGHT</sequence>
<dbReference type="AlphaFoldDB" id="A0A319FJZ0"/>
<evidence type="ECO:0000313" key="2">
    <source>
        <dbReference type="EMBL" id="PYI08263.1"/>
    </source>
</evidence>
<organism evidence="2 3">
    <name type="scientific">Aspergillus sclerotiicarbonarius (strain CBS 121057 / IBT 28362)</name>
    <dbReference type="NCBI Taxonomy" id="1448318"/>
    <lineage>
        <taxon>Eukaryota</taxon>
        <taxon>Fungi</taxon>
        <taxon>Dikarya</taxon>
        <taxon>Ascomycota</taxon>
        <taxon>Pezizomycotina</taxon>
        <taxon>Eurotiomycetes</taxon>
        <taxon>Eurotiomycetidae</taxon>
        <taxon>Eurotiales</taxon>
        <taxon>Aspergillaceae</taxon>
        <taxon>Aspergillus</taxon>
        <taxon>Aspergillus subgen. Circumdati</taxon>
    </lineage>
</organism>
<protein>
    <submittedName>
        <fullName evidence="2">Uncharacterized protein</fullName>
    </submittedName>
</protein>
<feature type="region of interest" description="Disordered" evidence="1">
    <location>
        <begin position="1"/>
        <end position="32"/>
    </location>
</feature>
<reference evidence="2 3" key="1">
    <citation type="submission" date="2018-02" db="EMBL/GenBank/DDBJ databases">
        <title>The genomes of Aspergillus section Nigri reveals drivers in fungal speciation.</title>
        <authorList>
            <consortium name="DOE Joint Genome Institute"/>
            <person name="Vesth T.C."/>
            <person name="Nybo J."/>
            <person name="Theobald S."/>
            <person name="Brandl J."/>
            <person name="Frisvad J.C."/>
            <person name="Nielsen K.F."/>
            <person name="Lyhne E.K."/>
            <person name="Kogle M.E."/>
            <person name="Kuo A."/>
            <person name="Riley R."/>
            <person name="Clum A."/>
            <person name="Nolan M."/>
            <person name="Lipzen A."/>
            <person name="Salamov A."/>
            <person name="Henrissat B."/>
            <person name="Wiebenga A."/>
            <person name="De vries R.P."/>
            <person name="Grigoriev I.V."/>
            <person name="Mortensen U.H."/>
            <person name="Andersen M.R."/>
            <person name="Baker S.E."/>
        </authorList>
    </citation>
    <scope>NUCLEOTIDE SEQUENCE [LARGE SCALE GENOMIC DNA]</scope>
    <source>
        <strain evidence="2 3">CBS 121057</strain>
    </source>
</reference>
<dbReference type="EMBL" id="KZ826336">
    <property type="protein sequence ID" value="PYI08263.1"/>
    <property type="molecule type" value="Genomic_DNA"/>
</dbReference>
<gene>
    <name evidence="2" type="ORF">BO78DRAFT_78400</name>
</gene>
<accession>A0A319FJZ0</accession>
<dbReference type="Proteomes" id="UP000248423">
    <property type="component" value="Unassembled WGS sequence"/>
</dbReference>
<evidence type="ECO:0000256" key="1">
    <source>
        <dbReference type="SAM" id="MobiDB-lite"/>
    </source>
</evidence>
<evidence type="ECO:0000313" key="3">
    <source>
        <dbReference type="Proteomes" id="UP000248423"/>
    </source>
</evidence>
<dbReference type="VEuPathDB" id="FungiDB:BO78DRAFT_78400"/>
<proteinExistence type="predicted"/>
<keyword evidence="3" id="KW-1185">Reference proteome</keyword>
<name>A0A319FJZ0_ASPSB</name>